<dbReference type="Proteomes" id="UP000620133">
    <property type="component" value="Chromosome"/>
</dbReference>
<reference evidence="1" key="1">
    <citation type="submission" date="2021-01" db="EMBL/GenBank/DDBJ databases">
        <title>Draft genome sequence of Acholeplasmataceae bacterium strain Mahy22.</title>
        <authorList>
            <person name="Watanabe M."/>
            <person name="Kojima H."/>
            <person name="Fukui M."/>
        </authorList>
    </citation>
    <scope>NUCLEOTIDE SEQUENCE</scope>
    <source>
        <strain evidence="1">Mahy22</strain>
    </source>
</reference>
<name>A0A7U9XV48_9MOLU</name>
<dbReference type="EMBL" id="AP024412">
    <property type="protein sequence ID" value="BCR35782.1"/>
    <property type="molecule type" value="Genomic_DNA"/>
</dbReference>
<sequence length="94" mass="11237">MAKKGQIFKKYPLDLKLKIVKEKIDVGKSYKFLSDHYKISEGTITTWVYMYRRDGGLDIKQKGRPVELDIDYKERYEILKKFQDFLGVVEQKKK</sequence>
<dbReference type="SUPFAM" id="SSF46689">
    <property type="entry name" value="Homeodomain-like"/>
    <property type="match status" value="1"/>
</dbReference>
<evidence type="ECO:0000313" key="2">
    <source>
        <dbReference type="Proteomes" id="UP000620133"/>
    </source>
</evidence>
<accession>A0A7U9XV48</accession>
<dbReference type="InterPro" id="IPR009057">
    <property type="entry name" value="Homeodomain-like_sf"/>
</dbReference>
<keyword evidence="2" id="KW-1185">Reference proteome</keyword>
<protein>
    <recommendedName>
        <fullName evidence="3">Transposase</fullName>
    </recommendedName>
</protein>
<proteinExistence type="predicted"/>
<dbReference type="KEGG" id="manr:MPAN_006750"/>
<organism evidence="1 2">
    <name type="scientific">Mariniplasma anaerobium</name>
    <dbReference type="NCBI Taxonomy" id="2735436"/>
    <lineage>
        <taxon>Bacteria</taxon>
        <taxon>Bacillati</taxon>
        <taxon>Mycoplasmatota</taxon>
        <taxon>Mollicutes</taxon>
        <taxon>Acholeplasmatales</taxon>
        <taxon>Acholeplasmataceae</taxon>
        <taxon>Mariniplasma</taxon>
    </lineage>
</organism>
<dbReference type="AlphaFoldDB" id="A0A7U9XV48"/>
<dbReference type="RefSeq" id="WP_176238618.1">
    <property type="nucleotide sequence ID" value="NZ_AP024412.1"/>
</dbReference>
<evidence type="ECO:0000313" key="1">
    <source>
        <dbReference type="EMBL" id="BCR35782.1"/>
    </source>
</evidence>
<evidence type="ECO:0008006" key="3">
    <source>
        <dbReference type="Google" id="ProtNLM"/>
    </source>
</evidence>
<gene>
    <name evidence="1" type="ORF">MPAN_006750</name>
</gene>